<comment type="caution">
    <text evidence="1">The sequence shown here is derived from an EMBL/GenBank/DDBJ whole genome shotgun (WGS) entry which is preliminary data.</text>
</comment>
<sequence length="338" mass="38670">MQLLNEKYINQDLKNILFLKIPKKWKLHKQVPTNEALTPSNIKKANINLDFHLNLNEKLEELTIENLNLDKIAPKELPDIFKEFFFHSGPLRADPPPFREWPQRVPETEGGAHWNNKCQQKISDFMFLAEACRRASKTLQQANCYFCMGILHDNCKHYKKVQKKSCILELIVIAYRYTNISYHVGQNRLSNVTKKTTQNNDNVIRNNKLSDETDVKNAQNSSNVEALSLQGLGVTAVYNALAVDYQLLGSGYFNHSLYYHLLYRDSVKSDDRFVAHINIGLLLLRCGKVHLSLNQQLHALKYAVSSQSDIAQAIAISNIGLCQVVLSNWDIARACLEK</sequence>
<organism evidence="1 2">
    <name type="scientific">Reticulomyxa filosa</name>
    <dbReference type="NCBI Taxonomy" id="46433"/>
    <lineage>
        <taxon>Eukaryota</taxon>
        <taxon>Sar</taxon>
        <taxon>Rhizaria</taxon>
        <taxon>Retaria</taxon>
        <taxon>Foraminifera</taxon>
        <taxon>Monothalamids</taxon>
        <taxon>Reticulomyxidae</taxon>
        <taxon>Reticulomyxa</taxon>
    </lineage>
</organism>
<dbReference type="Proteomes" id="UP000023152">
    <property type="component" value="Unassembled WGS sequence"/>
</dbReference>
<dbReference type="InterPro" id="IPR011990">
    <property type="entry name" value="TPR-like_helical_dom_sf"/>
</dbReference>
<reference evidence="1 2" key="1">
    <citation type="journal article" date="2013" name="Curr. Biol.">
        <title>The Genome of the Foraminiferan Reticulomyxa filosa.</title>
        <authorList>
            <person name="Glockner G."/>
            <person name="Hulsmann N."/>
            <person name="Schleicher M."/>
            <person name="Noegel A.A."/>
            <person name="Eichinger L."/>
            <person name="Gallinger C."/>
            <person name="Pawlowski J."/>
            <person name="Sierra R."/>
            <person name="Euteneuer U."/>
            <person name="Pillet L."/>
            <person name="Moustafa A."/>
            <person name="Platzer M."/>
            <person name="Groth M."/>
            <person name="Szafranski K."/>
            <person name="Schliwa M."/>
        </authorList>
    </citation>
    <scope>NUCLEOTIDE SEQUENCE [LARGE SCALE GENOMIC DNA]</scope>
</reference>
<dbReference type="AlphaFoldDB" id="X6NUV7"/>
<dbReference type="SUPFAM" id="SSF48452">
    <property type="entry name" value="TPR-like"/>
    <property type="match status" value="1"/>
</dbReference>
<protein>
    <submittedName>
        <fullName evidence="1">Uncharacterized protein</fullName>
    </submittedName>
</protein>
<dbReference type="EMBL" id="ASPP01005678">
    <property type="protein sequence ID" value="ETO30090.1"/>
    <property type="molecule type" value="Genomic_DNA"/>
</dbReference>
<evidence type="ECO:0000313" key="2">
    <source>
        <dbReference type="Proteomes" id="UP000023152"/>
    </source>
</evidence>
<name>X6NUV7_RETFI</name>
<accession>X6NUV7</accession>
<keyword evidence="2" id="KW-1185">Reference proteome</keyword>
<evidence type="ECO:0000313" key="1">
    <source>
        <dbReference type="EMBL" id="ETO30090.1"/>
    </source>
</evidence>
<gene>
    <name evidence="1" type="ORF">RFI_07033</name>
</gene>
<proteinExistence type="predicted"/>